<reference evidence="8" key="1">
    <citation type="journal article" date="2019" name="Int. J. Syst. Evol. Microbiol.">
        <title>The Global Catalogue of Microorganisms (GCM) 10K type strain sequencing project: providing services to taxonomists for standard genome sequencing and annotation.</title>
        <authorList>
            <consortium name="The Broad Institute Genomics Platform"/>
            <consortium name="The Broad Institute Genome Sequencing Center for Infectious Disease"/>
            <person name="Wu L."/>
            <person name="Ma J."/>
        </authorList>
    </citation>
    <scope>NUCLEOTIDE SEQUENCE [LARGE SCALE GENOMIC DNA]</scope>
    <source>
        <strain evidence="8">JCM 15395</strain>
    </source>
</reference>
<organism evidence="7 8">
    <name type="scientific">Virgibacillus siamensis</name>
    <dbReference type="NCBI Taxonomy" id="480071"/>
    <lineage>
        <taxon>Bacteria</taxon>
        <taxon>Bacillati</taxon>
        <taxon>Bacillota</taxon>
        <taxon>Bacilli</taxon>
        <taxon>Bacillales</taxon>
        <taxon>Bacillaceae</taxon>
        <taxon>Virgibacillus</taxon>
    </lineage>
</organism>
<dbReference type="PROSITE" id="PS51095">
    <property type="entry name" value="PTS_EIIA_TYPE_3"/>
    <property type="match status" value="1"/>
</dbReference>
<sequence length="100" mass="11272">MEMEHVIMGIIMHSGDAKSNAMEAIQHAKANEMKKAEQLLEQAEKELLEAHGEQTGLIQKEARGEKTELSLLLVHAQDHLMTATTFKDLAKEFIELYGRL</sequence>
<evidence type="ECO:0000256" key="3">
    <source>
        <dbReference type="ARBA" id="ARBA00022679"/>
    </source>
</evidence>
<evidence type="ECO:0000256" key="5">
    <source>
        <dbReference type="PROSITE-ProRule" id="PRU00418"/>
    </source>
</evidence>
<dbReference type="PIRSF" id="PIRSF000699">
    <property type="entry name" value="PTS_IILac_III"/>
    <property type="match status" value="1"/>
</dbReference>
<accession>A0ABP3QR88</accession>
<evidence type="ECO:0000256" key="2">
    <source>
        <dbReference type="ARBA" id="ARBA00022597"/>
    </source>
</evidence>
<dbReference type="RefSeq" id="WP_343809989.1">
    <property type="nucleotide sequence ID" value="NZ_BAAADS010000001.1"/>
</dbReference>
<evidence type="ECO:0000256" key="6">
    <source>
        <dbReference type="SAM" id="Coils"/>
    </source>
</evidence>
<comment type="caution">
    <text evidence="7">The sequence shown here is derived from an EMBL/GenBank/DDBJ whole genome shotgun (WGS) entry which is preliminary data.</text>
</comment>
<feature type="modified residue" description="Phosphohistidine; by HPr" evidence="5">
    <location>
        <position position="75"/>
    </location>
</feature>
<evidence type="ECO:0000313" key="8">
    <source>
        <dbReference type="Proteomes" id="UP001500866"/>
    </source>
</evidence>
<evidence type="ECO:0000256" key="1">
    <source>
        <dbReference type="ARBA" id="ARBA00022448"/>
    </source>
</evidence>
<gene>
    <name evidence="7" type="ORF">GCM10009001_05030</name>
</gene>
<dbReference type="PANTHER" id="PTHR34382:SF7">
    <property type="entry name" value="PTS SYSTEM N,N'-DIACETYLCHITOBIOSE-SPECIFIC EIIA COMPONENT"/>
    <property type="match status" value="1"/>
</dbReference>
<feature type="coiled-coil region" evidence="6">
    <location>
        <begin position="22"/>
        <end position="53"/>
    </location>
</feature>
<proteinExistence type="predicted"/>
<keyword evidence="1" id="KW-0813">Transport</keyword>
<dbReference type="CDD" id="cd00215">
    <property type="entry name" value="PTS_IIA_lac"/>
    <property type="match status" value="1"/>
</dbReference>
<keyword evidence="2" id="KW-0762">Sugar transport</keyword>
<keyword evidence="6" id="KW-0175">Coiled coil</keyword>
<dbReference type="EMBL" id="BAAADS010000001">
    <property type="protein sequence ID" value="GAA0591878.1"/>
    <property type="molecule type" value="Genomic_DNA"/>
</dbReference>
<evidence type="ECO:0000256" key="4">
    <source>
        <dbReference type="ARBA" id="ARBA00022683"/>
    </source>
</evidence>
<dbReference type="Proteomes" id="UP001500866">
    <property type="component" value="Unassembled WGS sequence"/>
</dbReference>
<dbReference type="Pfam" id="PF02255">
    <property type="entry name" value="PTS_IIA"/>
    <property type="match status" value="1"/>
</dbReference>
<keyword evidence="8" id="KW-1185">Reference proteome</keyword>
<keyword evidence="3" id="KW-0808">Transferase</keyword>
<dbReference type="InterPro" id="IPR036542">
    <property type="entry name" value="PTS_IIA_lac/cel_sf"/>
</dbReference>
<dbReference type="InterPro" id="IPR003188">
    <property type="entry name" value="PTS_IIA_lac/cel"/>
</dbReference>
<dbReference type="Gene3D" id="1.20.58.80">
    <property type="entry name" value="Phosphotransferase system, lactose/cellobiose-type IIA subunit"/>
    <property type="match status" value="1"/>
</dbReference>
<name>A0ABP3QR88_9BACI</name>
<dbReference type="PANTHER" id="PTHR34382">
    <property type="entry name" value="PTS SYSTEM N,N'-DIACETYLCHITOBIOSE-SPECIFIC EIIA COMPONENT"/>
    <property type="match status" value="1"/>
</dbReference>
<evidence type="ECO:0000313" key="7">
    <source>
        <dbReference type="EMBL" id="GAA0591878.1"/>
    </source>
</evidence>
<dbReference type="SUPFAM" id="SSF46973">
    <property type="entry name" value="Enzyme IIa from lactose specific PTS, IIa-lac"/>
    <property type="match status" value="1"/>
</dbReference>
<protein>
    <submittedName>
        <fullName evidence="7">PTS lactose/cellobiose transporter subunit IIA</fullName>
    </submittedName>
</protein>
<keyword evidence="4" id="KW-0598">Phosphotransferase system</keyword>